<evidence type="ECO:0000313" key="3">
    <source>
        <dbReference type="Proteomes" id="UP000321617"/>
    </source>
</evidence>
<reference evidence="2 3" key="1">
    <citation type="journal article" date="2013" name="Stand. Genomic Sci.">
        <title>Genomic Encyclopedia of Type Strains, Phase I: The one thousand microbial genomes (KMG-I) project.</title>
        <authorList>
            <person name="Kyrpides N.C."/>
            <person name="Woyke T."/>
            <person name="Eisen J.A."/>
            <person name="Garrity G."/>
            <person name="Lilburn T.G."/>
            <person name="Beck B.J."/>
            <person name="Whitman W.B."/>
            <person name="Hugenholtz P."/>
            <person name="Klenk H.P."/>
        </authorList>
    </citation>
    <scope>NUCLEOTIDE SEQUENCE [LARGE SCALE GENOMIC DNA]</scope>
    <source>
        <strain evidence="2 3">DSM 45044</strain>
    </source>
</reference>
<accession>A0A562UY95</accession>
<comment type="caution">
    <text evidence="2">The sequence shown here is derived from an EMBL/GenBank/DDBJ whole genome shotgun (WGS) entry which is preliminary data.</text>
</comment>
<dbReference type="InterPro" id="IPR013321">
    <property type="entry name" value="Arc_rbn_hlx_hlx"/>
</dbReference>
<feature type="domain" description="Ribbon-helix-helix protein CopG" evidence="1">
    <location>
        <begin position="3"/>
        <end position="39"/>
    </location>
</feature>
<dbReference type="EMBL" id="VLLL01000007">
    <property type="protein sequence ID" value="TWJ10576.1"/>
    <property type="molecule type" value="Genomic_DNA"/>
</dbReference>
<dbReference type="Gene3D" id="1.10.1220.10">
    <property type="entry name" value="Met repressor-like"/>
    <property type="match status" value="1"/>
</dbReference>
<sequence length="81" mass="9173">MKTAISMPDEVFRKVQECADELGVSRSEFITSAAERYVAYVRNHTLTHRLNAALAFSVPDEITEEVVSAGKRRLADEDEDW</sequence>
<evidence type="ECO:0000313" key="2">
    <source>
        <dbReference type="EMBL" id="TWJ10576.1"/>
    </source>
</evidence>
<dbReference type="AlphaFoldDB" id="A0A562UY95"/>
<evidence type="ECO:0000259" key="1">
    <source>
        <dbReference type="Pfam" id="PF01402"/>
    </source>
</evidence>
<protein>
    <submittedName>
        <fullName evidence="2">Ribbon-helix-helix CopG family protein</fullName>
    </submittedName>
</protein>
<dbReference type="Pfam" id="PF01402">
    <property type="entry name" value="RHH_1"/>
    <property type="match status" value="1"/>
</dbReference>
<dbReference type="RefSeq" id="WP_147141243.1">
    <property type="nucleotide sequence ID" value="NZ_BAABIJ010000003.1"/>
</dbReference>
<dbReference type="GO" id="GO:0006355">
    <property type="term" value="P:regulation of DNA-templated transcription"/>
    <property type="evidence" value="ECO:0007669"/>
    <property type="project" value="InterPro"/>
</dbReference>
<dbReference type="OrthoDB" id="73061at2"/>
<organism evidence="2 3">
    <name type="scientific">Stackebrandtia albiflava</name>
    <dbReference type="NCBI Taxonomy" id="406432"/>
    <lineage>
        <taxon>Bacteria</taxon>
        <taxon>Bacillati</taxon>
        <taxon>Actinomycetota</taxon>
        <taxon>Actinomycetes</taxon>
        <taxon>Glycomycetales</taxon>
        <taxon>Glycomycetaceae</taxon>
        <taxon>Stackebrandtia</taxon>
    </lineage>
</organism>
<name>A0A562UY95_9ACTN</name>
<proteinExistence type="predicted"/>
<dbReference type="Proteomes" id="UP000321617">
    <property type="component" value="Unassembled WGS sequence"/>
</dbReference>
<dbReference type="InterPro" id="IPR002145">
    <property type="entry name" value="CopG"/>
</dbReference>
<dbReference type="InterPro" id="IPR010985">
    <property type="entry name" value="Ribbon_hlx_hlx"/>
</dbReference>
<keyword evidence="3" id="KW-1185">Reference proteome</keyword>
<dbReference type="SUPFAM" id="SSF47598">
    <property type="entry name" value="Ribbon-helix-helix"/>
    <property type="match status" value="1"/>
</dbReference>
<gene>
    <name evidence="2" type="ORF">LX16_3995</name>
</gene>